<gene>
    <name evidence="2" type="ORF">AXF14_09850</name>
</gene>
<dbReference type="RefSeq" id="WP_067942888.1">
    <property type="nucleotide sequence ID" value="NZ_CP014228.1"/>
</dbReference>
<dbReference type="Gene3D" id="1.10.10.10">
    <property type="entry name" value="Winged helix-like DNA-binding domain superfamily/Winged helix DNA-binding domain"/>
    <property type="match status" value="1"/>
</dbReference>
<dbReference type="PROSITE" id="PS50995">
    <property type="entry name" value="HTH_MARR_2"/>
    <property type="match status" value="1"/>
</dbReference>
<organism evidence="2 3">
    <name type="scientific">Actinomyces radicidentis</name>
    <dbReference type="NCBI Taxonomy" id="111015"/>
    <lineage>
        <taxon>Bacteria</taxon>
        <taxon>Bacillati</taxon>
        <taxon>Actinomycetota</taxon>
        <taxon>Actinomycetes</taxon>
        <taxon>Actinomycetales</taxon>
        <taxon>Actinomycetaceae</taxon>
        <taxon>Actinomyces</taxon>
    </lineage>
</organism>
<name>A0A120KLC9_ACTRD</name>
<keyword evidence="3" id="KW-1185">Reference proteome</keyword>
<proteinExistence type="predicted"/>
<dbReference type="PANTHER" id="PTHR33164">
    <property type="entry name" value="TRANSCRIPTIONAL REGULATOR, MARR FAMILY"/>
    <property type="match status" value="1"/>
</dbReference>
<dbReference type="GO" id="GO:0006950">
    <property type="term" value="P:response to stress"/>
    <property type="evidence" value="ECO:0007669"/>
    <property type="project" value="TreeGrafter"/>
</dbReference>
<dbReference type="SMART" id="SM00347">
    <property type="entry name" value="HTH_MARR"/>
    <property type="match status" value="1"/>
</dbReference>
<dbReference type="InterPro" id="IPR000835">
    <property type="entry name" value="HTH_MarR-typ"/>
</dbReference>
<evidence type="ECO:0000313" key="3">
    <source>
        <dbReference type="Proteomes" id="UP000065220"/>
    </source>
</evidence>
<dbReference type="Proteomes" id="UP000065220">
    <property type="component" value="Chromosome"/>
</dbReference>
<protein>
    <recommendedName>
        <fullName evidence="1">HTH marR-type domain-containing protein</fullName>
    </recommendedName>
</protein>
<dbReference type="InterPro" id="IPR036388">
    <property type="entry name" value="WH-like_DNA-bd_sf"/>
</dbReference>
<dbReference type="InterPro" id="IPR036390">
    <property type="entry name" value="WH_DNA-bd_sf"/>
</dbReference>
<dbReference type="SUPFAM" id="SSF46785">
    <property type="entry name" value="Winged helix' DNA-binding domain"/>
    <property type="match status" value="1"/>
</dbReference>
<evidence type="ECO:0000259" key="1">
    <source>
        <dbReference type="PROSITE" id="PS50995"/>
    </source>
</evidence>
<dbReference type="EMBL" id="CP014228">
    <property type="protein sequence ID" value="AMD87829.1"/>
    <property type="molecule type" value="Genomic_DNA"/>
</dbReference>
<feature type="domain" description="HTH marR-type" evidence="1">
    <location>
        <begin position="13"/>
        <end position="145"/>
    </location>
</feature>
<dbReference type="OrthoDB" id="3177763at2"/>
<sequence length="156" mass="16694">MSITTGRTPDDVRRGASYLLGVLGTRIQGDWTTLLRRHGLTQNEYLLLIAAPTEDGARQRELASAAGIDPRNTGAVVAGLVEKGLLAASRDPGDGRVKRLRRTAAGGRLLSALEADLAPERLRYFGALSETEYVTLCDLLERVADAGGVGHDELKV</sequence>
<dbReference type="Pfam" id="PF01047">
    <property type="entry name" value="MarR"/>
    <property type="match status" value="1"/>
</dbReference>
<dbReference type="GO" id="GO:0003700">
    <property type="term" value="F:DNA-binding transcription factor activity"/>
    <property type="evidence" value="ECO:0007669"/>
    <property type="project" value="InterPro"/>
</dbReference>
<dbReference type="InterPro" id="IPR039422">
    <property type="entry name" value="MarR/SlyA-like"/>
</dbReference>
<dbReference type="AlphaFoldDB" id="A0A120KLC9"/>
<dbReference type="KEGG" id="ard:AXF14_09850"/>
<reference evidence="3" key="1">
    <citation type="submission" date="2016-02" db="EMBL/GenBank/DDBJ databases">
        <authorList>
            <person name="Holder M.E."/>
            <person name="Ajami N.J."/>
            <person name="Petrosino J.F."/>
        </authorList>
    </citation>
    <scope>NUCLEOTIDE SEQUENCE [LARGE SCALE GENOMIC DNA]</scope>
    <source>
        <strain evidence="3">CCUG 36733</strain>
    </source>
</reference>
<accession>A0A120KLC9</accession>
<evidence type="ECO:0000313" key="2">
    <source>
        <dbReference type="EMBL" id="AMD87829.1"/>
    </source>
</evidence>
<dbReference type="PANTHER" id="PTHR33164:SF43">
    <property type="entry name" value="HTH-TYPE TRANSCRIPTIONAL REPRESSOR YETL"/>
    <property type="match status" value="1"/>
</dbReference>